<feature type="compositionally biased region" description="Low complexity" evidence="1">
    <location>
        <begin position="82"/>
        <end position="104"/>
    </location>
</feature>
<dbReference type="VEuPathDB" id="FungiDB:JI435_306430"/>
<gene>
    <name evidence="3" type="ORF">SNOG_09164</name>
</gene>
<reference evidence="4" key="1">
    <citation type="journal article" date="2007" name="Plant Cell">
        <title>Dothideomycete-plant interactions illuminated by genome sequencing and EST analysis of the wheat pathogen Stagonospora nodorum.</title>
        <authorList>
            <person name="Hane J.K."/>
            <person name="Lowe R.G."/>
            <person name="Solomon P.S."/>
            <person name="Tan K.C."/>
            <person name="Schoch C.L."/>
            <person name="Spatafora J.W."/>
            <person name="Crous P.W."/>
            <person name="Kodira C."/>
            <person name="Birren B.W."/>
            <person name="Galagan J.E."/>
            <person name="Torriani S.F."/>
            <person name="McDonald B.A."/>
            <person name="Oliver R.P."/>
        </authorList>
    </citation>
    <scope>NUCLEOTIDE SEQUENCE [LARGE SCALE GENOMIC DNA]</scope>
    <source>
        <strain evidence="4">SN15 / ATCC MYA-4574 / FGSC 10173</strain>
    </source>
</reference>
<dbReference type="HOGENOM" id="CLU_1261934_0_0_1"/>
<keyword evidence="2" id="KW-1133">Transmembrane helix</keyword>
<protein>
    <submittedName>
        <fullName evidence="3">Uncharacterized protein</fullName>
    </submittedName>
</protein>
<feature type="compositionally biased region" description="Polar residues" evidence="1">
    <location>
        <begin position="137"/>
        <end position="146"/>
    </location>
</feature>
<dbReference type="KEGG" id="pno:SNOG_09164"/>
<dbReference type="RefSeq" id="XP_001799465.1">
    <property type="nucleotide sequence ID" value="XM_001799413.1"/>
</dbReference>
<accession>Q0UGF0</accession>
<evidence type="ECO:0000313" key="4">
    <source>
        <dbReference type="Proteomes" id="UP000001055"/>
    </source>
</evidence>
<keyword evidence="2" id="KW-0472">Membrane</keyword>
<feature type="compositionally biased region" description="Polar residues" evidence="1">
    <location>
        <begin position="105"/>
        <end position="121"/>
    </location>
</feature>
<dbReference type="AlphaFoldDB" id="Q0UGF0"/>
<dbReference type="GeneID" id="5976366"/>
<dbReference type="OMA" id="PAPQIYA"/>
<dbReference type="Proteomes" id="UP000001055">
    <property type="component" value="Unassembled WGS sequence"/>
</dbReference>
<proteinExistence type="predicted"/>
<evidence type="ECO:0000313" key="3">
    <source>
        <dbReference type="EMBL" id="EAT83356.1"/>
    </source>
</evidence>
<organism evidence="3 4">
    <name type="scientific">Phaeosphaeria nodorum (strain SN15 / ATCC MYA-4574 / FGSC 10173)</name>
    <name type="common">Glume blotch fungus</name>
    <name type="synonym">Parastagonospora nodorum</name>
    <dbReference type="NCBI Taxonomy" id="321614"/>
    <lineage>
        <taxon>Eukaryota</taxon>
        <taxon>Fungi</taxon>
        <taxon>Dikarya</taxon>
        <taxon>Ascomycota</taxon>
        <taxon>Pezizomycotina</taxon>
        <taxon>Dothideomycetes</taxon>
        <taxon>Pleosporomycetidae</taxon>
        <taxon>Pleosporales</taxon>
        <taxon>Pleosporineae</taxon>
        <taxon>Phaeosphaeriaceae</taxon>
        <taxon>Parastagonospora</taxon>
    </lineage>
</organism>
<feature type="compositionally biased region" description="Low complexity" evidence="1">
    <location>
        <begin position="125"/>
        <end position="136"/>
    </location>
</feature>
<feature type="compositionally biased region" description="Basic and acidic residues" evidence="1">
    <location>
        <begin position="171"/>
        <end position="183"/>
    </location>
</feature>
<evidence type="ECO:0000256" key="2">
    <source>
        <dbReference type="SAM" id="Phobius"/>
    </source>
</evidence>
<feature type="compositionally biased region" description="Pro residues" evidence="1">
    <location>
        <begin position="67"/>
        <end position="81"/>
    </location>
</feature>
<evidence type="ECO:0000256" key="1">
    <source>
        <dbReference type="SAM" id="MobiDB-lite"/>
    </source>
</evidence>
<feature type="transmembrane region" description="Helical" evidence="2">
    <location>
        <begin position="14"/>
        <end position="32"/>
    </location>
</feature>
<keyword evidence="2" id="KW-0812">Transmembrane</keyword>
<dbReference type="InParanoid" id="Q0UGF0"/>
<name>Q0UGF0_PHANO</name>
<dbReference type="EMBL" id="CH445338">
    <property type="protein sequence ID" value="EAT83356.1"/>
    <property type="molecule type" value="Genomic_DNA"/>
</dbReference>
<feature type="region of interest" description="Disordered" evidence="1">
    <location>
        <begin position="37"/>
        <end position="219"/>
    </location>
</feature>
<sequence length="219" mass="24472">MLLMQSLKPWATGWFKPMPLSIFIFLTTGTVIKYHRTRRHTRSPHQYGSPHSAAPQYSIQQTSPQAYAPPQPPQTYAPQPPNQFAQPASPQHYPSPLSSSPQYPVQNPTSQGYNAQSQSARHYSYEPASASSYSASNRPQLTQSPHYSVPQPAAYNVHVPSSQHSTPIQQHRPESAHKHDSQRRSSLPLYGVSPYGTPPHPQSYYVADEKYPATSHPGY</sequence>
<feature type="compositionally biased region" description="Polar residues" evidence="1">
    <location>
        <begin position="159"/>
        <end position="169"/>
    </location>
</feature>